<reference evidence="1 2" key="2">
    <citation type="submission" date="2009-03" db="EMBL/GenBank/DDBJ databases">
        <title>Draft genome sequence of Roseburia inulinivorans (DSM 16841).</title>
        <authorList>
            <person name="Sudarsanam P."/>
            <person name="Ley R."/>
            <person name="Guruge J."/>
            <person name="Turnbaugh P.J."/>
            <person name="Mahowald M."/>
            <person name="Liep D."/>
            <person name="Gordon J."/>
        </authorList>
    </citation>
    <scope>NUCLEOTIDE SEQUENCE [LARGE SCALE GENOMIC DNA]</scope>
    <source>
        <strain evidence="1 2">DSM 16841</strain>
    </source>
</reference>
<reference evidence="1 2" key="1">
    <citation type="submission" date="2009-02" db="EMBL/GenBank/DDBJ databases">
        <authorList>
            <person name="Fulton L."/>
            <person name="Clifton S."/>
            <person name="Fulton B."/>
            <person name="Xu J."/>
            <person name="Minx P."/>
            <person name="Pepin K.H."/>
            <person name="Johnson M."/>
            <person name="Bhonagiri V."/>
            <person name="Nash W.E."/>
            <person name="Mardis E.R."/>
            <person name="Wilson R.K."/>
        </authorList>
    </citation>
    <scope>NUCLEOTIDE SEQUENCE [LARGE SCALE GENOMIC DNA]</scope>
    <source>
        <strain evidence="1 2">DSM 16841</strain>
    </source>
</reference>
<dbReference type="Proteomes" id="UP000003561">
    <property type="component" value="Unassembled WGS sequence"/>
</dbReference>
<comment type="caution">
    <text evidence="1">The sequence shown here is derived from an EMBL/GenBank/DDBJ whole genome shotgun (WGS) entry which is preliminary data.</text>
</comment>
<proteinExistence type="predicted"/>
<organism evidence="1 2">
    <name type="scientific">Roseburia inulinivorans DSM 16841</name>
    <dbReference type="NCBI Taxonomy" id="622312"/>
    <lineage>
        <taxon>Bacteria</taxon>
        <taxon>Bacillati</taxon>
        <taxon>Bacillota</taxon>
        <taxon>Clostridia</taxon>
        <taxon>Lachnospirales</taxon>
        <taxon>Lachnospiraceae</taxon>
        <taxon>Roseburia</taxon>
    </lineage>
</organism>
<dbReference type="AlphaFoldDB" id="C0FWN6"/>
<gene>
    <name evidence="1" type="ORF">ROSEINA2194_03167</name>
</gene>
<accession>C0FWN6</accession>
<sequence>MVCSIGRLAMISSPCLSIAYCSGVIARASLVLCQDLVQVKMKNFSPF</sequence>
<evidence type="ECO:0000313" key="2">
    <source>
        <dbReference type="Proteomes" id="UP000003561"/>
    </source>
</evidence>
<protein>
    <submittedName>
        <fullName evidence="1">Uncharacterized protein</fullName>
    </submittedName>
</protein>
<name>C0FWN6_9FIRM</name>
<evidence type="ECO:0000313" key="1">
    <source>
        <dbReference type="EMBL" id="EEG92996.1"/>
    </source>
</evidence>
<dbReference type="EMBL" id="ACFY01000136">
    <property type="protein sequence ID" value="EEG92996.1"/>
    <property type="molecule type" value="Genomic_DNA"/>
</dbReference>